<evidence type="ECO:0000256" key="10">
    <source>
        <dbReference type="PROSITE-ProRule" id="PRU00282"/>
    </source>
</evidence>
<organism evidence="13 14">
    <name type="scientific">Lottia gigantea</name>
    <name type="common">Giant owl limpet</name>
    <dbReference type="NCBI Taxonomy" id="225164"/>
    <lineage>
        <taxon>Eukaryota</taxon>
        <taxon>Metazoa</taxon>
        <taxon>Spiralia</taxon>
        <taxon>Lophotrochozoa</taxon>
        <taxon>Mollusca</taxon>
        <taxon>Gastropoda</taxon>
        <taxon>Patellogastropoda</taxon>
        <taxon>Lottioidea</taxon>
        <taxon>Lottiidae</taxon>
        <taxon>Lottia</taxon>
    </lineage>
</organism>
<evidence type="ECO:0000256" key="3">
    <source>
        <dbReference type="ARBA" id="ARBA00022448"/>
    </source>
</evidence>
<dbReference type="SUPFAM" id="SSF103506">
    <property type="entry name" value="Mitochondrial carrier"/>
    <property type="match status" value="1"/>
</dbReference>
<evidence type="ECO:0000256" key="8">
    <source>
        <dbReference type="ARBA" id="ARBA00023128"/>
    </source>
</evidence>
<dbReference type="HOGENOM" id="CLU_061821_0_0_1"/>
<evidence type="ECO:0000256" key="5">
    <source>
        <dbReference type="ARBA" id="ARBA00022737"/>
    </source>
</evidence>
<keyword evidence="8" id="KW-0496">Mitochondrion</keyword>
<protein>
    <recommendedName>
        <fullName evidence="15">Solute carrier family 25 member 51</fullName>
    </recommendedName>
</protein>
<dbReference type="GeneID" id="20244365"/>
<evidence type="ECO:0000256" key="9">
    <source>
        <dbReference type="ARBA" id="ARBA00023136"/>
    </source>
</evidence>
<dbReference type="OrthoDB" id="2139348at2759"/>
<feature type="repeat" description="Solcar" evidence="10">
    <location>
        <begin position="94"/>
        <end position="178"/>
    </location>
</feature>
<dbReference type="GO" id="GO:0051724">
    <property type="term" value="F:NAD transmembrane transporter activity"/>
    <property type="evidence" value="ECO:0007669"/>
    <property type="project" value="TreeGrafter"/>
</dbReference>
<dbReference type="InterPro" id="IPR018108">
    <property type="entry name" value="MCP_transmembrane"/>
</dbReference>
<name>V3ZG67_LOTGI</name>
<dbReference type="PROSITE" id="PS50920">
    <property type="entry name" value="SOLCAR"/>
    <property type="match status" value="3"/>
</dbReference>
<dbReference type="RefSeq" id="XP_009066097.1">
    <property type="nucleotide sequence ID" value="XM_009067849.1"/>
</dbReference>
<keyword evidence="6" id="KW-0999">Mitochondrion inner membrane</keyword>
<dbReference type="KEGG" id="lgi:LOTGIDRAFT_179792"/>
<accession>V3ZG67</accession>
<evidence type="ECO:0008006" key="15">
    <source>
        <dbReference type="Google" id="ProtNLM"/>
    </source>
</evidence>
<dbReference type="PRINTS" id="PR00926">
    <property type="entry name" value="MITOCARRIER"/>
</dbReference>
<dbReference type="InterPro" id="IPR052465">
    <property type="entry name" value="Mito_NAD+_Carrier"/>
</dbReference>
<dbReference type="Proteomes" id="UP000030746">
    <property type="component" value="Unassembled WGS sequence"/>
</dbReference>
<dbReference type="Gene3D" id="1.50.40.10">
    <property type="entry name" value="Mitochondrial carrier domain"/>
    <property type="match status" value="1"/>
</dbReference>
<dbReference type="InterPro" id="IPR002067">
    <property type="entry name" value="MCP"/>
</dbReference>
<comment type="subcellular location">
    <subcellularLocation>
        <location evidence="1">Mitochondrion inner membrane</location>
        <topology evidence="1">Multi-pass membrane protein</topology>
    </subcellularLocation>
</comment>
<dbReference type="PANTHER" id="PTHR46131">
    <property type="entry name" value="SD08549P"/>
    <property type="match status" value="1"/>
</dbReference>
<gene>
    <name evidence="13" type="ORF">LOTGIDRAFT_179792</name>
</gene>
<reference evidence="13 14" key="1">
    <citation type="journal article" date="2013" name="Nature">
        <title>Insights into bilaterian evolution from three spiralian genomes.</title>
        <authorList>
            <person name="Simakov O."/>
            <person name="Marletaz F."/>
            <person name="Cho S.J."/>
            <person name="Edsinger-Gonzales E."/>
            <person name="Havlak P."/>
            <person name="Hellsten U."/>
            <person name="Kuo D.H."/>
            <person name="Larsson T."/>
            <person name="Lv J."/>
            <person name="Arendt D."/>
            <person name="Savage R."/>
            <person name="Osoegawa K."/>
            <person name="de Jong P."/>
            <person name="Grimwood J."/>
            <person name="Chapman J.A."/>
            <person name="Shapiro H."/>
            <person name="Aerts A."/>
            <person name="Otillar R.P."/>
            <person name="Terry A.Y."/>
            <person name="Boore J.L."/>
            <person name="Grigoriev I.V."/>
            <person name="Lindberg D.R."/>
            <person name="Seaver E.C."/>
            <person name="Weisblat D.A."/>
            <person name="Putnam N.H."/>
            <person name="Rokhsar D.S."/>
        </authorList>
    </citation>
    <scope>NUCLEOTIDE SEQUENCE [LARGE SCALE GENOMIC DNA]</scope>
</reference>
<dbReference type="OMA" id="GCAFNTG"/>
<comment type="similarity">
    <text evidence="2 11">Belongs to the mitochondrial carrier (TC 2.A.29) family.</text>
</comment>
<evidence type="ECO:0000256" key="11">
    <source>
        <dbReference type="RuleBase" id="RU000488"/>
    </source>
</evidence>
<evidence type="ECO:0000256" key="6">
    <source>
        <dbReference type="ARBA" id="ARBA00022792"/>
    </source>
</evidence>
<feature type="transmembrane region" description="Helical" evidence="12">
    <location>
        <begin position="194"/>
        <end position="211"/>
    </location>
</feature>
<feature type="transmembrane region" description="Helical" evidence="12">
    <location>
        <begin position="96"/>
        <end position="116"/>
    </location>
</feature>
<evidence type="ECO:0000256" key="7">
    <source>
        <dbReference type="ARBA" id="ARBA00022989"/>
    </source>
</evidence>
<dbReference type="EMBL" id="KB203771">
    <property type="protein sequence ID" value="ESO83147.1"/>
    <property type="molecule type" value="Genomic_DNA"/>
</dbReference>
<keyword evidence="14" id="KW-1185">Reference proteome</keyword>
<keyword evidence="5" id="KW-0677">Repeat</keyword>
<keyword evidence="3 11" id="KW-0813">Transport</keyword>
<sequence>MMDQPGRHAEFFCGGGAAFINITVTFPINKAMFRQQLHGISSFRAIGQLQKEGIRNLYRGLLPPLLQKTSSLAVMFGSFYRFQRFLEEKNGVHSKYVYITIAAIFAGCLETMFTPFERVQTLMQDKKYHNKFKNTLHAFKEVRIHGYREYYRGISTILLRNAPSNVLFFCGREYFRDNFTKVGDEGSVKLFKDFVSGAVLGAMISTIFYPVNVVKTRMQSHLGGEYMTSWKTFQILWKDRNGSIRKVFRGCHLNYTRSFLSWGVINASFDLLMKTFFNKSTRL</sequence>
<proteinExistence type="inferred from homology"/>
<keyword evidence="9 10" id="KW-0472">Membrane</keyword>
<feature type="repeat" description="Solcar" evidence="10">
    <location>
        <begin position="5"/>
        <end position="85"/>
    </location>
</feature>
<evidence type="ECO:0000256" key="12">
    <source>
        <dbReference type="SAM" id="Phobius"/>
    </source>
</evidence>
<evidence type="ECO:0000313" key="14">
    <source>
        <dbReference type="Proteomes" id="UP000030746"/>
    </source>
</evidence>
<dbReference type="InterPro" id="IPR023395">
    <property type="entry name" value="MCP_dom_sf"/>
</dbReference>
<evidence type="ECO:0000256" key="4">
    <source>
        <dbReference type="ARBA" id="ARBA00022692"/>
    </source>
</evidence>
<dbReference type="STRING" id="225164.V3ZG67"/>
<dbReference type="GO" id="GO:0005743">
    <property type="term" value="C:mitochondrial inner membrane"/>
    <property type="evidence" value="ECO:0007669"/>
    <property type="project" value="UniProtKB-SubCell"/>
</dbReference>
<feature type="repeat" description="Solcar" evidence="10">
    <location>
        <begin position="188"/>
        <end position="275"/>
    </location>
</feature>
<evidence type="ECO:0000313" key="13">
    <source>
        <dbReference type="EMBL" id="ESO83147.1"/>
    </source>
</evidence>
<keyword evidence="7 12" id="KW-1133">Transmembrane helix</keyword>
<keyword evidence="4 10" id="KW-0812">Transmembrane</keyword>
<dbReference type="AlphaFoldDB" id="V3ZG67"/>
<dbReference type="CTD" id="20244365"/>
<dbReference type="Pfam" id="PF00153">
    <property type="entry name" value="Mito_carr"/>
    <property type="match status" value="3"/>
</dbReference>
<evidence type="ECO:0000256" key="2">
    <source>
        <dbReference type="ARBA" id="ARBA00006375"/>
    </source>
</evidence>
<evidence type="ECO:0000256" key="1">
    <source>
        <dbReference type="ARBA" id="ARBA00004448"/>
    </source>
</evidence>
<dbReference type="PANTHER" id="PTHR46131:SF1">
    <property type="entry name" value="SD08549P"/>
    <property type="match status" value="1"/>
</dbReference>